<evidence type="ECO:0000313" key="1">
    <source>
        <dbReference type="EnsemblMetazoa" id="CLYHEMP023686.1"/>
    </source>
</evidence>
<accession>A0A7M5XIV8</accession>
<evidence type="ECO:0000313" key="2">
    <source>
        <dbReference type="Proteomes" id="UP000594262"/>
    </source>
</evidence>
<proteinExistence type="predicted"/>
<dbReference type="EnsemblMetazoa" id="CLYHEMT023686.1">
    <property type="protein sequence ID" value="CLYHEMP023686.1"/>
    <property type="gene ID" value="CLYHEMG023686"/>
</dbReference>
<protein>
    <submittedName>
        <fullName evidence="1">Uncharacterized protein</fullName>
    </submittedName>
</protein>
<dbReference type="InterPro" id="IPR040521">
    <property type="entry name" value="KDZ"/>
</dbReference>
<dbReference type="Pfam" id="PF18758">
    <property type="entry name" value="KDZ"/>
    <property type="match status" value="1"/>
</dbReference>
<name>A0A7M5XIV8_9CNID</name>
<organism evidence="1 2">
    <name type="scientific">Clytia hemisphaerica</name>
    <dbReference type="NCBI Taxonomy" id="252671"/>
    <lineage>
        <taxon>Eukaryota</taxon>
        <taxon>Metazoa</taxon>
        <taxon>Cnidaria</taxon>
        <taxon>Hydrozoa</taxon>
        <taxon>Hydroidolina</taxon>
        <taxon>Leptothecata</taxon>
        <taxon>Obeliida</taxon>
        <taxon>Clytiidae</taxon>
        <taxon>Clytia</taxon>
    </lineage>
</organism>
<dbReference type="PANTHER" id="PTHR33096">
    <property type="entry name" value="CXC2 DOMAIN-CONTAINING PROTEIN"/>
    <property type="match status" value="1"/>
</dbReference>
<dbReference type="PANTHER" id="PTHR33096:SF1">
    <property type="entry name" value="CXC1-LIKE CYSTEINE CLUSTER ASSOCIATED WITH KDZ TRANSPOSASES DOMAIN-CONTAINING PROTEIN"/>
    <property type="match status" value="1"/>
</dbReference>
<sequence length="418" mass="48169">MEGKISFNSFCEGLAWKTGVINSNLKKYLNRMTQTDCIDQFRNFRRQLVNLKSMCKGYSGLEECASCPKENGSVFYSLDANFGLVLKTSSSKSKRLASRSEDLFIPDEEISNYMDSYDDSIKTKECSNFQAGSNLRSKRKTNKLSVTGIFGASCRHEFPKVFLNMRHGERLGYAVFILDRFLKETVDRNLDVHVVYDIACVLKSHLKKNKLSEKFKDFKFAIPVFHSYGHKGDCQVKNSIRRLDSFGLMDGEHMERLWSYLRSFSKITKEITPAHRTDLLSDALMHFGSKKMGSIGSHLVFLYHKANETLTSCESEIQAICSGLPVVVNEETIKSWKVEEDIMAHKPQSQEIDLFDWQLSYYCKLREYNKEVSLVMLSTMTSDIEVHKQKVKRLDRALVSLEKKYEIKIKMDSILPRI</sequence>
<dbReference type="OrthoDB" id="5987947at2759"/>
<reference evidence="1" key="1">
    <citation type="submission" date="2021-01" db="UniProtKB">
        <authorList>
            <consortium name="EnsemblMetazoa"/>
        </authorList>
    </citation>
    <scope>IDENTIFICATION</scope>
</reference>
<dbReference type="Proteomes" id="UP000594262">
    <property type="component" value="Unplaced"/>
</dbReference>
<keyword evidence="2" id="KW-1185">Reference proteome</keyword>
<dbReference type="AlphaFoldDB" id="A0A7M5XIV8"/>